<dbReference type="InterPro" id="IPR000210">
    <property type="entry name" value="BTB/POZ_dom"/>
</dbReference>
<evidence type="ECO:0000256" key="1">
    <source>
        <dbReference type="ARBA" id="ARBA00004123"/>
    </source>
</evidence>
<feature type="compositionally biased region" description="Gly residues" evidence="13">
    <location>
        <begin position="386"/>
        <end position="405"/>
    </location>
</feature>
<keyword evidence="10" id="KW-0238">DNA-binding</keyword>
<keyword evidence="5" id="KW-0677">Repeat</keyword>
<evidence type="ECO:0000256" key="2">
    <source>
        <dbReference type="ARBA" id="ARBA00022499"/>
    </source>
</evidence>
<evidence type="ECO:0000313" key="15">
    <source>
        <dbReference type="EMBL" id="KAJ8385146.1"/>
    </source>
</evidence>
<dbReference type="Proteomes" id="UP001221898">
    <property type="component" value="Unassembled WGS sequence"/>
</dbReference>
<keyword evidence="7" id="KW-0862">Zinc</keyword>
<dbReference type="EMBL" id="JAINUG010000257">
    <property type="protein sequence ID" value="KAJ8385146.1"/>
    <property type="molecule type" value="Genomic_DNA"/>
</dbReference>
<dbReference type="GO" id="GO:0008270">
    <property type="term" value="F:zinc ion binding"/>
    <property type="evidence" value="ECO:0007669"/>
    <property type="project" value="UniProtKB-KW"/>
</dbReference>
<evidence type="ECO:0000256" key="10">
    <source>
        <dbReference type="ARBA" id="ARBA00023125"/>
    </source>
</evidence>
<evidence type="ECO:0000256" key="9">
    <source>
        <dbReference type="ARBA" id="ARBA00023015"/>
    </source>
</evidence>
<dbReference type="InterPro" id="IPR011333">
    <property type="entry name" value="SKP1/BTB/POZ_sf"/>
</dbReference>
<evidence type="ECO:0000259" key="14">
    <source>
        <dbReference type="PROSITE" id="PS50097"/>
    </source>
</evidence>
<dbReference type="PROSITE" id="PS50097">
    <property type="entry name" value="BTB"/>
    <property type="match status" value="1"/>
</dbReference>
<dbReference type="InterPro" id="IPR050457">
    <property type="entry name" value="ZnFinger_BTB_dom_contain"/>
</dbReference>
<dbReference type="GO" id="GO:0005634">
    <property type="term" value="C:nucleus"/>
    <property type="evidence" value="ECO:0007669"/>
    <property type="project" value="UniProtKB-SubCell"/>
</dbReference>
<evidence type="ECO:0000256" key="8">
    <source>
        <dbReference type="ARBA" id="ARBA00022843"/>
    </source>
</evidence>
<keyword evidence="6" id="KW-0863">Zinc-finger</keyword>
<keyword evidence="9" id="KW-0805">Transcription regulation</keyword>
<feature type="compositionally biased region" description="Basic and acidic residues" evidence="13">
    <location>
        <begin position="343"/>
        <end position="365"/>
    </location>
</feature>
<keyword evidence="16" id="KW-1185">Reference proteome</keyword>
<keyword evidence="8" id="KW-0832">Ubl conjugation</keyword>
<dbReference type="Gene3D" id="3.30.710.10">
    <property type="entry name" value="Potassium Channel Kv1.1, Chain A"/>
    <property type="match status" value="1"/>
</dbReference>
<feature type="compositionally biased region" description="Low complexity" evidence="13">
    <location>
        <begin position="140"/>
        <end position="149"/>
    </location>
</feature>
<evidence type="ECO:0000313" key="16">
    <source>
        <dbReference type="Proteomes" id="UP001221898"/>
    </source>
</evidence>
<evidence type="ECO:0000256" key="4">
    <source>
        <dbReference type="ARBA" id="ARBA00022723"/>
    </source>
</evidence>
<keyword evidence="2" id="KW-1017">Isopeptide bond</keyword>
<evidence type="ECO:0000256" key="13">
    <source>
        <dbReference type="SAM" id="MobiDB-lite"/>
    </source>
</evidence>
<feature type="region of interest" description="Disordered" evidence="13">
    <location>
        <begin position="466"/>
        <end position="487"/>
    </location>
</feature>
<accession>A0AAD7RLT4</accession>
<evidence type="ECO:0000256" key="3">
    <source>
        <dbReference type="ARBA" id="ARBA00022553"/>
    </source>
</evidence>
<protein>
    <recommendedName>
        <fullName evidence="14">BTB domain-containing protein</fullName>
    </recommendedName>
</protein>
<feature type="domain" description="BTB" evidence="14">
    <location>
        <begin position="24"/>
        <end position="93"/>
    </location>
</feature>
<dbReference type="CDD" id="cd18196">
    <property type="entry name" value="BTB_POZ_ZBTB5"/>
    <property type="match status" value="1"/>
</dbReference>
<dbReference type="Pfam" id="PF00651">
    <property type="entry name" value="BTB"/>
    <property type="match status" value="1"/>
</dbReference>
<dbReference type="PANTHER" id="PTHR46105">
    <property type="entry name" value="AGAP004733-PA"/>
    <property type="match status" value="1"/>
</dbReference>
<dbReference type="SMART" id="SM00225">
    <property type="entry name" value="BTB"/>
    <property type="match status" value="1"/>
</dbReference>
<keyword evidence="11" id="KW-0804">Transcription</keyword>
<dbReference type="GO" id="GO:0000981">
    <property type="term" value="F:DNA-binding transcription factor activity, RNA polymerase II-specific"/>
    <property type="evidence" value="ECO:0007669"/>
    <property type="project" value="TreeGrafter"/>
</dbReference>
<evidence type="ECO:0000256" key="5">
    <source>
        <dbReference type="ARBA" id="ARBA00022737"/>
    </source>
</evidence>
<feature type="region of interest" description="Disordered" evidence="13">
    <location>
        <begin position="123"/>
        <end position="149"/>
    </location>
</feature>
<sequence>MDFPGHFDQIFQQLNSQRLHGQLCDCVIVVGSRHFKAHRSVLAACSTHFRALFTVAEGDGSMNMIQLDSEVVTAEAFAALVDMMYTSTLMLGESNVMDVLLAASHLHLNAVVKACKHYLTTRTLPMSPPGDRTPHHHSDQQQGSSASSRLQRSFLLQQLGLSLVSSALGGVDEAGVERGGVVEQRASFPIRRFHKRKASSSLMTPEDRPRQRACPLADSEDPLMVRMGTGDGGGELFRPDSLKAGDGLKSEKGAATEEQKYGGGLAQEDAQVPSQSDGGRGGERAMLEPGLGKENPSEGIIIKVKEAMEEEEPQQMRVVVKTEPLSSPEPPDETSDVTSQAEGSDHAEPGTDKIELSPESSDRSFSDPQSSTDRVREVHLVEGSTDGEGGSGDSGGRRPGGGVPTGNGSLDNKQGFSISSFLCAKGFGGPRSVSGSIGDDNLPNTTMAECRLEGEASGFLLSPESVHGTSSSMVHPGSHQHFLSDESHPFGDIHPDTLFLRPVQEGLGYQRAAADQFALDFQRSSLGLHTLTRS</sequence>
<comment type="caution">
    <text evidence="15">The sequence shown here is derived from an EMBL/GenBank/DDBJ whole genome shotgun (WGS) entry which is preliminary data.</text>
</comment>
<evidence type="ECO:0000256" key="11">
    <source>
        <dbReference type="ARBA" id="ARBA00023163"/>
    </source>
</evidence>
<keyword evidence="3" id="KW-0597">Phosphoprotein</keyword>
<keyword evidence="4" id="KW-0479">Metal-binding</keyword>
<reference evidence="15" key="1">
    <citation type="journal article" date="2023" name="Science">
        <title>Genome structures resolve the early diversification of teleost fishes.</title>
        <authorList>
            <person name="Parey E."/>
            <person name="Louis A."/>
            <person name="Montfort J."/>
            <person name="Bouchez O."/>
            <person name="Roques C."/>
            <person name="Iampietro C."/>
            <person name="Lluch J."/>
            <person name="Castinel A."/>
            <person name="Donnadieu C."/>
            <person name="Desvignes T."/>
            <person name="Floi Bucao C."/>
            <person name="Jouanno E."/>
            <person name="Wen M."/>
            <person name="Mejri S."/>
            <person name="Dirks R."/>
            <person name="Jansen H."/>
            <person name="Henkel C."/>
            <person name="Chen W.J."/>
            <person name="Zahm M."/>
            <person name="Cabau C."/>
            <person name="Klopp C."/>
            <person name="Thompson A.W."/>
            <person name="Robinson-Rechavi M."/>
            <person name="Braasch I."/>
            <person name="Lecointre G."/>
            <person name="Bobe J."/>
            <person name="Postlethwait J.H."/>
            <person name="Berthelot C."/>
            <person name="Roest Crollius H."/>
            <person name="Guiguen Y."/>
        </authorList>
    </citation>
    <scope>NUCLEOTIDE SEQUENCE</scope>
    <source>
        <strain evidence="15">NC1722</strain>
    </source>
</reference>
<organism evidence="15 16">
    <name type="scientific">Aldrovandia affinis</name>
    <dbReference type="NCBI Taxonomy" id="143900"/>
    <lineage>
        <taxon>Eukaryota</taxon>
        <taxon>Metazoa</taxon>
        <taxon>Chordata</taxon>
        <taxon>Craniata</taxon>
        <taxon>Vertebrata</taxon>
        <taxon>Euteleostomi</taxon>
        <taxon>Actinopterygii</taxon>
        <taxon>Neopterygii</taxon>
        <taxon>Teleostei</taxon>
        <taxon>Notacanthiformes</taxon>
        <taxon>Halosauridae</taxon>
        <taxon>Aldrovandia</taxon>
    </lineage>
</organism>
<feature type="non-terminal residue" evidence="15">
    <location>
        <position position="534"/>
    </location>
</feature>
<dbReference type="PANTHER" id="PTHR46105:SF5">
    <property type="entry name" value="ZINC FINGER AND BTB DOMAIN-CONTAINING PROTEIN 44 ISOFORM X1"/>
    <property type="match status" value="1"/>
</dbReference>
<proteinExistence type="predicted"/>
<gene>
    <name evidence="15" type="ORF">AAFF_G00191970</name>
</gene>
<evidence type="ECO:0000256" key="12">
    <source>
        <dbReference type="ARBA" id="ARBA00023242"/>
    </source>
</evidence>
<evidence type="ECO:0000256" key="7">
    <source>
        <dbReference type="ARBA" id="ARBA00022833"/>
    </source>
</evidence>
<dbReference type="GO" id="GO:0000978">
    <property type="term" value="F:RNA polymerase II cis-regulatory region sequence-specific DNA binding"/>
    <property type="evidence" value="ECO:0007669"/>
    <property type="project" value="TreeGrafter"/>
</dbReference>
<dbReference type="SUPFAM" id="SSF54695">
    <property type="entry name" value="POZ domain"/>
    <property type="match status" value="1"/>
</dbReference>
<feature type="compositionally biased region" description="Basic and acidic residues" evidence="13">
    <location>
        <begin position="237"/>
        <end position="260"/>
    </location>
</feature>
<evidence type="ECO:0000256" key="6">
    <source>
        <dbReference type="ARBA" id="ARBA00022771"/>
    </source>
</evidence>
<name>A0AAD7RLT4_9TELE</name>
<dbReference type="AlphaFoldDB" id="A0AAD7RLT4"/>
<feature type="region of interest" description="Disordered" evidence="13">
    <location>
        <begin position="230"/>
        <end position="411"/>
    </location>
</feature>
<keyword evidence="12" id="KW-0539">Nucleus</keyword>
<comment type="subcellular location">
    <subcellularLocation>
        <location evidence="1">Nucleus</location>
    </subcellularLocation>
</comment>
<dbReference type="FunFam" id="3.30.710.10:FF:000061">
    <property type="entry name" value="Zinc finger and BTB domain-containing protein 5"/>
    <property type="match status" value="1"/>
</dbReference>